<evidence type="ECO:0000313" key="4">
    <source>
        <dbReference type="Proteomes" id="UP000219338"/>
    </source>
</evidence>
<proteinExistence type="predicted"/>
<sequence>MTSTSIKALNTPSNSPTPPCTPYDSMVNTMAPEIADDMPDTATLIKPVAVMFHPPILRYNRQTKKGDNRPSRMAELKLQHLKEKKQELEEEQRAYDVHVNYHQLPNKGKAPVHKPPAPPIPNARLPLDARTNRWSLP</sequence>
<feature type="region of interest" description="Disordered" evidence="2">
    <location>
        <begin position="1"/>
        <end position="21"/>
    </location>
</feature>
<dbReference type="Proteomes" id="UP000219338">
    <property type="component" value="Unassembled WGS sequence"/>
</dbReference>
<dbReference type="AlphaFoldDB" id="A0A284SD45"/>
<evidence type="ECO:0000256" key="1">
    <source>
        <dbReference type="SAM" id="Coils"/>
    </source>
</evidence>
<keyword evidence="1" id="KW-0175">Coiled coil</keyword>
<reference evidence="4" key="1">
    <citation type="journal article" date="2017" name="Nat. Ecol. Evol.">
        <title>Genome expansion and lineage-specific genetic innovations in the forest pathogenic fungi Armillaria.</title>
        <authorList>
            <person name="Sipos G."/>
            <person name="Prasanna A.N."/>
            <person name="Walter M.C."/>
            <person name="O'Connor E."/>
            <person name="Balint B."/>
            <person name="Krizsan K."/>
            <person name="Kiss B."/>
            <person name="Hess J."/>
            <person name="Varga T."/>
            <person name="Slot J."/>
            <person name="Riley R."/>
            <person name="Boka B."/>
            <person name="Rigling D."/>
            <person name="Barry K."/>
            <person name="Lee J."/>
            <person name="Mihaltcheva S."/>
            <person name="LaButti K."/>
            <person name="Lipzen A."/>
            <person name="Waldron R."/>
            <person name="Moloney N.M."/>
            <person name="Sperisen C."/>
            <person name="Kredics L."/>
            <person name="Vagvoelgyi C."/>
            <person name="Patrignani A."/>
            <person name="Fitzpatrick D."/>
            <person name="Nagy I."/>
            <person name="Doyle S."/>
            <person name="Anderson J.B."/>
            <person name="Grigoriev I.V."/>
            <person name="Gueldener U."/>
            <person name="Muensterkoetter M."/>
            <person name="Nagy L.G."/>
        </authorList>
    </citation>
    <scope>NUCLEOTIDE SEQUENCE [LARGE SCALE GENOMIC DNA]</scope>
    <source>
        <strain evidence="4">C18/9</strain>
    </source>
</reference>
<keyword evidence="4" id="KW-1185">Reference proteome</keyword>
<feature type="region of interest" description="Disordered" evidence="2">
    <location>
        <begin position="105"/>
        <end position="137"/>
    </location>
</feature>
<evidence type="ECO:0000313" key="3">
    <source>
        <dbReference type="EMBL" id="SJL18928.1"/>
    </source>
</evidence>
<evidence type="ECO:0000256" key="2">
    <source>
        <dbReference type="SAM" id="MobiDB-lite"/>
    </source>
</evidence>
<accession>A0A284SD45</accession>
<name>A0A284SD45_ARMOS</name>
<dbReference type="EMBL" id="FUEG01000076">
    <property type="protein sequence ID" value="SJL18928.1"/>
    <property type="molecule type" value="Genomic_DNA"/>
</dbReference>
<organism evidence="3 4">
    <name type="scientific">Armillaria ostoyae</name>
    <name type="common">Armillaria root rot fungus</name>
    <dbReference type="NCBI Taxonomy" id="47428"/>
    <lineage>
        <taxon>Eukaryota</taxon>
        <taxon>Fungi</taxon>
        <taxon>Dikarya</taxon>
        <taxon>Basidiomycota</taxon>
        <taxon>Agaricomycotina</taxon>
        <taxon>Agaricomycetes</taxon>
        <taxon>Agaricomycetidae</taxon>
        <taxon>Agaricales</taxon>
        <taxon>Marasmiineae</taxon>
        <taxon>Physalacriaceae</taxon>
        <taxon>Armillaria</taxon>
    </lineage>
</organism>
<gene>
    <name evidence="3" type="ORF">ARMOST_22530</name>
</gene>
<protein>
    <submittedName>
        <fullName evidence="3">Uncharacterized protein</fullName>
    </submittedName>
</protein>
<feature type="coiled-coil region" evidence="1">
    <location>
        <begin position="71"/>
        <end position="98"/>
    </location>
</feature>